<evidence type="ECO:0000256" key="3">
    <source>
        <dbReference type="ARBA" id="ARBA00022840"/>
    </source>
</evidence>
<dbReference type="PANTHER" id="PTHR23407">
    <property type="entry name" value="ATPASE INHIBITOR/5-FORMYLTETRAHYDROFOLATE CYCLO-LIGASE"/>
    <property type="match status" value="1"/>
</dbReference>
<dbReference type="InterPro" id="IPR037171">
    <property type="entry name" value="NagB/RpiA_transferase-like"/>
</dbReference>
<evidence type="ECO:0000256" key="1">
    <source>
        <dbReference type="ARBA" id="ARBA00010638"/>
    </source>
</evidence>
<dbReference type="InterPro" id="IPR002698">
    <property type="entry name" value="FTHF_cligase"/>
</dbReference>
<comment type="cofactor">
    <cofactor evidence="7">
        <name>Mg(2+)</name>
        <dbReference type="ChEBI" id="CHEBI:18420"/>
    </cofactor>
</comment>
<comment type="caution">
    <text evidence="8">The sequence shown here is derived from an EMBL/GenBank/DDBJ whole genome shotgun (WGS) entry which is preliminary data.</text>
</comment>
<dbReference type="PIRSF" id="PIRSF006806">
    <property type="entry name" value="FTHF_cligase"/>
    <property type="match status" value="1"/>
</dbReference>
<feature type="binding site" evidence="6">
    <location>
        <position position="71"/>
    </location>
    <ligand>
        <name>substrate</name>
    </ligand>
</feature>
<gene>
    <name evidence="8" type="ORF">B5V51_10905</name>
</gene>
<dbReference type="GO" id="GO:0005739">
    <property type="term" value="C:mitochondrion"/>
    <property type="evidence" value="ECO:0007669"/>
    <property type="project" value="TreeGrafter"/>
</dbReference>
<keyword evidence="2 6" id="KW-0547">Nucleotide-binding</keyword>
<comment type="catalytic activity">
    <reaction evidence="4 7">
        <text>(6S)-5-formyl-5,6,7,8-tetrahydrofolate + ATP = (6R)-5,10-methenyltetrahydrofolate + ADP + phosphate</text>
        <dbReference type="Rhea" id="RHEA:10488"/>
        <dbReference type="ChEBI" id="CHEBI:30616"/>
        <dbReference type="ChEBI" id="CHEBI:43474"/>
        <dbReference type="ChEBI" id="CHEBI:57455"/>
        <dbReference type="ChEBI" id="CHEBI:57457"/>
        <dbReference type="ChEBI" id="CHEBI:456216"/>
        <dbReference type="EC" id="6.3.3.2"/>
    </reaction>
</comment>
<evidence type="ECO:0000256" key="4">
    <source>
        <dbReference type="ARBA" id="ARBA00036539"/>
    </source>
</evidence>
<dbReference type="SUPFAM" id="SSF100950">
    <property type="entry name" value="NagB/RpiA/CoA transferase-like"/>
    <property type="match status" value="1"/>
</dbReference>
<dbReference type="GO" id="GO:0035999">
    <property type="term" value="P:tetrahydrofolate interconversion"/>
    <property type="evidence" value="ECO:0007669"/>
    <property type="project" value="TreeGrafter"/>
</dbReference>
<organism evidence="8">
    <name type="scientific">Heliothis virescens</name>
    <name type="common">Tobacco budworm moth</name>
    <dbReference type="NCBI Taxonomy" id="7102"/>
    <lineage>
        <taxon>Eukaryota</taxon>
        <taxon>Metazoa</taxon>
        <taxon>Ecdysozoa</taxon>
        <taxon>Arthropoda</taxon>
        <taxon>Hexapoda</taxon>
        <taxon>Insecta</taxon>
        <taxon>Pterygota</taxon>
        <taxon>Neoptera</taxon>
        <taxon>Endopterygota</taxon>
        <taxon>Lepidoptera</taxon>
        <taxon>Glossata</taxon>
        <taxon>Ditrysia</taxon>
        <taxon>Noctuoidea</taxon>
        <taxon>Noctuidae</taxon>
        <taxon>Heliothinae</taxon>
        <taxon>Heliothis</taxon>
    </lineage>
</organism>
<evidence type="ECO:0000256" key="7">
    <source>
        <dbReference type="RuleBase" id="RU361279"/>
    </source>
</evidence>
<dbReference type="Gene3D" id="3.40.50.10420">
    <property type="entry name" value="NagB/RpiA/CoA transferase-like"/>
    <property type="match status" value="1"/>
</dbReference>
<dbReference type="NCBIfam" id="TIGR02727">
    <property type="entry name" value="MTHFS_bact"/>
    <property type="match status" value="1"/>
</dbReference>
<dbReference type="AlphaFoldDB" id="A0A2A4IY02"/>
<name>A0A2A4IY02_HELVI</name>
<evidence type="ECO:0000256" key="5">
    <source>
        <dbReference type="ARBA" id="ARBA00038966"/>
    </source>
</evidence>
<accession>A0A2A4IY02</accession>
<evidence type="ECO:0000313" key="8">
    <source>
        <dbReference type="EMBL" id="PCG64288.1"/>
    </source>
</evidence>
<feature type="binding site" evidence="6">
    <location>
        <begin position="20"/>
        <end position="24"/>
    </location>
    <ligand>
        <name>ATP</name>
        <dbReference type="ChEBI" id="CHEBI:30616"/>
    </ligand>
</feature>
<dbReference type="Pfam" id="PF01812">
    <property type="entry name" value="5-FTHF_cyc-lig"/>
    <property type="match status" value="1"/>
</dbReference>
<dbReference type="GO" id="GO:0009396">
    <property type="term" value="P:folic acid-containing compound biosynthetic process"/>
    <property type="evidence" value="ECO:0007669"/>
    <property type="project" value="TreeGrafter"/>
</dbReference>
<reference evidence="8" key="1">
    <citation type="submission" date="2017-09" db="EMBL/GenBank/DDBJ databases">
        <title>Contemporary evolution of a Lepidopteran species, Heliothis virescens, in response to modern agricultural practices.</title>
        <authorList>
            <person name="Fritz M.L."/>
            <person name="Deyonke A.M."/>
            <person name="Papanicolaou A."/>
            <person name="Micinski S."/>
            <person name="Westbrook J."/>
            <person name="Gould F."/>
        </authorList>
    </citation>
    <scope>NUCLEOTIDE SEQUENCE [LARGE SCALE GENOMIC DNA]</scope>
    <source>
        <strain evidence="8">HvINT-</strain>
        <tissue evidence="8">Whole body</tissue>
    </source>
</reference>
<feature type="binding site" evidence="6">
    <location>
        <begin position="153"/>
        <end position="161"/>
    </location>
    <ligand>
        <name>ATP</name>
        <dbReference type="ChEBI" id="CHEBI:30616"/>
    </ligand>
</feature>
<dbReference type="PANTHER" id="PTHR23407:SF1">
    <property type="entry name" value="5-FORMYLTETRAHYDROFOLATE CYCLO-LIGASE"/>
    <property type="match status" value="1"/>
</dbReference>
<keyword evidence="7" id="KW-0460">Magnesium</keyword>
<dbReference type="EC" id="6.3.3.2" evidence="5 7"/>
<comment type="similarity">
    <text evidence="1 7">Belongs to the 5-formyltetrahydrofolate cyclo-ligase family.</text>
</comment>
<evidence type="ECO:0000256" key="6">
    <source>
        <dbReference type="PIRSR" id="PIRSR006806-1"/>
    </source>
</evidence>
<dbReference type="GO" id="GO:0030272">
    <property type="term" value="F:5-formyltetrahydrofolate cyclo-ligase activity"/>
    <property type="evidence" value="ECO:0007669"/>
    <property type="project" value="UniProtKB-EC"/>
</dbReference>
<keyword evidence="3 6" id="KW-0067">ATP-binding</keyword>
<dbReference type="EMBL" id="NWSH01005325">
    <property type="protein sequence ID" value="PCG64288.1"/>
    <property type="molecule type" value="Genomic_DNA"/>
</dbReference>
<dbReference type="GO" id="GO:0046872">
    <property type="term" value="F:metal ion binding"/>
    <property type="evidence" value="ECO:0007669"/>
    <property type="project" value="UniProtKB-KW"/>
</dbReference>
<dbReference type="GO" id="GO:0005524">
    <property type="term" value="F:ATP binding"/>
    <property type="evidence" value="ECO:0007669"/>
    <property type="project" value="UniProtKB-KW"/>
</dbReference>
<keyword evidence="7" id="KW-0479">Metal-binding</keyword>
<protein>
    <recommendedName>
        <fullName evidence="5 7">5-formyltetrahydrofolate cyclo-ligase</fullName>
        <ecNumber evidence="5 7">6.3.3.2</ecNumber>
    </recommendedName>
</protein>
<proteinExistence type="inferred from homology"/>
<feature type="binding site" evidence="6">
    <location>
        <position position="66"/>
    </location>
    <ligand>
        <name>substrate</name>
    </ligand>
</feature>
<sequence>MIFMRIWSRTMAKQTPNPAKMQLRDEVADRIAKLTTEEKKRQSEIVYNKIINHPWYKSANRISLFMSTDGEINTAPIIAHVKAKGAIAFVPQYVGGKMRMLRLEPDDDENTMFITKHGIAQHAKTQVREDALETGGLDLIIAPGVAFSKAGDRCGHGGGYYDRYISGLRSNPETAPKVMAVAFNCQVVDHVPTNEFDQKVDEVIFAE</sequence>
<evidence type="ECO:0000256" key="2">
    <source>
        <dbReference type="ARBA" id="ARBA00022741"/>
    </source>
</evidence>
<dbReference type="InterPro" id="IPR024185">
    <property type="entry name" value="FTHF_cligase-like_sf"/>
</dbReference>